<dbReference type="AlphaFoldDB" id="A0A9D1EJC7"/>
<protein>
    <submittedName>
        <fullName evidence="1">Uncharacterized protein</fullName>
    </submittedName>
</protein>
<comment type="caution">
    <text evidence="1">The sequence shown here is derived from an EMBL/GenBank/DDBJ whole genome shotgun (WGS) entry which is preliminary data.</text>
</comment>
<evidence type="ECO:0000313" key="2">
    <source>
        <dbReference type="Proteomes" id="UP000886841"/>
    </source>
</evidence>
<organism evidence="1 2">
    <name type="scientific">Candidatus Egerieimonas intestinavium</name>
    <dbReference type="NCBI Taxonomy" id="2840777"/>
    <lineage>
        <taxon>Bacteria</taxon>
        <taxon>Bacillati</taxon>
        <taxon>Bacillota</taxon>
        <taxon>Clostridia</taxon>
        <taxon>Lachnospirales</taxon>
        <taxon>Lachnospiraceae</taxon>
        <taxon>Lachnospiraceae incertae sedis</taxon>
        <taxon>Candidatus Egerieimonas</taxon>
    </lineage>
</organism>
<sequence>MLQKFPHMAKQLKAFRVELPDEYAYPGVYPGAENYVMPPDTVILDALVKYSKEMDEPIEFISTDTPIRFYLYTKKKGQIIPELYQAKVVRGDKHPRNIGYYISCTQL</sequence>
<name>A0A9D1EJC7_9FIRM</name>
<dbReference type="EMBL" id="DVHU01000042">
    <property type="protein sequence ID" value="HIR92707.1"/>
    <property type="molecule type" value="Genomic_DNA"/>
</dbReference>
<proteinExistence type="predicted"/>
<accession>A0A9D1EJC7</accession>
<evidence type="ECO:0000313" key="1">
    <source>
        <dbReference type="EMBL" id="HIR92707.1"/>
    </source>
</evidence>
<gene>
    <name evidence="1" type="ORF">IAB98_04730</name>
</gene>
<dbReference type="Proteomes" id="UP000886841">
    <property type="component" value="Unassembled WGS sequence"/>
</dbReference>
<reference evidence="1" key="2">
    <citation type="journal article" date="2021" name="PeerJ">
        <title>Extensive microbial diversity within the chicken gut microbiome revealed by metagenomics and culture.</title>
        <authorList>
            <person name="Gilroy R."/>
            <person name="Ravi A."/>
            <person name="Getino M."/>
            <person name="Pursley I."/>
            <person name="Horton D.L."/>
            <person name="Alikhan N.F."/>
            <person name="Baker D."/>
            <person name="Gharbi K."/>
            <person name="Hall N."/>
            <person name="Watson M."/>
            <person name="Adriaenssens E.M."/>
            <person name="Foster-Nyarko E."/>
            <person name="Jarju S."/>
            <person name="Secka A."/>
            <person name="Antonio M."/>
            <person name="Oren A."/>
            <person name="Chaudhuri R.R."/>
            <person name="La Ragione R."/>
            <person name="Hildebrand F."/>
            <person name="Pallen M.J."/>
        </authorList>
    </citation>
    <scope>NUCLEOTIDE SEQUENCE</scope>
    <source>
        <strain evidence="1">ChiSxjej1B13-7041</strain>
    </source>
</reference>
<reference evidence="1" key="1">
    <citation type="submission" date="2020-10" db="EMBL/GenBank/DDBJ databases">
        <authorList>
            <person name="Gilroy R."/>
        </authorList>
    </citation>
    <scope>NUCLEOTIDE SEQUENCE</scope>
    <source>
        <strain evidence="1">ChiSxjej1B13-7041</strain>
    </source>
</reference>